<dbReference type="OrthoDB" id="1262821at2"/>
<keyword evidence="2" id="KW-1185">Reference proteome</keyword>
<dbReference type="AlphaFoldDB" id="A0A2H1YI75"/>
<protein>
    <recommendedName>
        <fullName evidence="3">Glycine dehydrogenase</fullName>
    </recommendedName>
</protein>
<sequence length="90" mass="10404">MFKKLKISCNKATTICNKAQYKEASLIEKIQLYTHLIACKICSRYSKQNTKMSHIFKMNANICNNEMPCLSSKEKEKLKKELAILKKSTN</sequence>
<dbReference type="RefSeq" id="WP_101917850.1">
    <property type="nucleotide sequence ID" value="NZ_JAJGWS010000001.1"/>
</dbReference>
<dbReference type="Proteomes" id="UP000234211">
    <property type="component" value="Unassembled WGS sequence"/>
</dbReference>
<evidence type="ECO:0000313" key="2">
    <source>
        <dbReference type="Proteomes" id="UP000234211"/>
    </source>
</evidence>
<reference evidence="2" key="1">
    <citation type="submission" date="2017-11" db="EMBL/GenBank/DDBJ databases">
        <authorList>
            <person name="Duchaud E."/>
        </authorList>
    </citation>
    <scope>NUCLEOTIDE SEQUENCE [LARGE SCALE GENOMIC DNA]</scope>
    <source>
        <strain evidence="2">Tenacibaculum sp. TNO020</strain>
    </source>
</reference>
<evidence type="ECO:0000313" key="1">
    <source>
        <dbReference type="EMBL" id="SOS75216.1"/>
    </source>
</evidence>
<proteinExistence type="predicted"/>
<dbReference type="EMBL" id="OENF01000038">
    <property type="protein sequence ID" value="SOS75216.1"/>
    <property type="molecule type" value="Genomic_DNA"/>
</dbReference>
<organism evidence="1 2">
    <name type="scientific">Tenacibaculum piscium</name>
    <dbReference type="NCBI Taxonomy" id="1458515"/>
    <lineage>
        <taxon>Bacteria</taxon>
        <taxon>Pseudomonadati</taxon>
        <taxon>Bacteroidota</taxon>
        <taxon>Flavobacteriia</taxon>
        <taxon>Flavobacteriales</taxon>
        <taxon>Flavobacteriaceae</taxon>
        <taxon>Tenacibaculum</taxon>
    </lineage>
</organism>
<evidence type="ECO:0008006" key="3">
    <source>
        <dbReference type="Google" id="ProtNLM"/>
    </source>
</evidence>
<name>A0A2H1YI75_9FLAO</name>
<gene>
    <name evidence="1" type="ORF">TNO020_430222</name>
</gene>
<accession>A0A2H1YI75</accession>